<keyword evidence="2" id="KW-1185">Reference proteome</keyword>
<evidence type="ECO:0000313" key="3">
    <source>
        <dbReference type="WBParaSite" id="maker-unitig_28116-snap-gene-0.1-mRNA-1"/>
    </source>
</evidence>
<organism evidence="2 3">
    <name type="scientific">Macrostomum lignano</name>
    <dbReference type="NCBI Taxonomy" id="282301"/>
    <lineage>
        <taxon>Eukaryota</taxon>
        <taxon>Metazoa</taxon>
        <taxon>Spiralia</taxon>
        <taxon>Lophotrochozoa</taxon>
        <taxon>Platyhelminthes</taxon>
        <taxon>Rhabditophora</taxon>
        <taxon>Macrostomorpha</taxon>
        <taxon>Macrostomida</taxon>
        <taxon>Macrostomidae</taxon>
        <taxon>Macrostomum</taxon>
    </lineage>
</organism>
<reference evidence="3" key="1">
    <citation type="submission" date="2016-11" db="UniProtKB">
        <authorList>
            <consortium name="WormBaseParasite"/>
        </authorList>
    </citation>
    <scope>IDENTIFICATION</scope>
</reference>
<sequence length="397" mass="43754">HSAAERARTAGLRAGQLIVQHQRMEFDDLSHWQAAMFIKQHQSDVLRSLFKQFMDEPEAEDIYQNQLLPNPVGSQLTQNLCAGACRSCVEATRRQPAGQLAADSDARQVDVAAVGGSGDQLSLPMSDQQRRSPNDKGPECHLRGGVVSVLYSDSPPAARPRWAARSQSEDQGQLYENLGKLAKRSLSRSRRLPLRAAQHRNNNRLALRQSDGLRRCRLCPTAEPQTVSSGCPVTKFGRQCKRQVLAALAAQRENLSLKTIDCKSFLLLSALKQQQLPSRCSIGIAERPDRVLLLQGIRTSNRWPDASEIAGRLSSGQCRGQAYRQRAAGFRLDGTGKRLRQRRLLFWSCDITACRPEPLANSVFSTTASLASAGSGIEAREPRQLLATAHNDAPDCD</sequence>
<feature type="compositionally biased region" description="Basic and acidic residues" evidence="1">
    <location>
        <begin position="128"/>
        <end position="140"/>
    </location>
</feature>
<dbReference type="WBParaSite" id="maker-unitig_28116-snap-gene-0.1-mRNA-1">
    <property type="protein sequence ID" value="maker-unitig_28116-snap-gene-0.1-mRNA-1"/>
    <property type="gene ID" value="maker-unitig_28116-snap-gene-0.1"/>
</dbReference>
<accession>A0A1I8FBK6</accession>
<protein>
    <submittedName>
        <fullName evidence="3">Cyclic nucleotide-binding domain-containing protein</fullName>
    </submittedName>
</protein>
<feature type="region of interest" description="Disordered" evidence="1">
    <location>
        <begin position="115"/>
        <end position="140"/>
    </location>
</feature>
<dbReference type="AlphaFoldDB" id="A0A1I8FBK6"/>
<name>A0A1I8FBK6_9PLAT</name>
<proteinExistence type="predicted"/>
<dbReference type="Proteomes" id="UP000095280">
    <property type="component" value="Unplaced"/>
</dbReference>
<evidence type="ECO:0000313" key="2">
    <source>
        <dbReference type="Proteomes" id="UP000095280"/>
    </source>
</evidence>
<evidence type="ECO:0000256" key="1">
    <source>
        <dbReference type="SAM" id="MobiDB-lite"/>
    </source>
</evidence>